<reference evidence="1 2" key="1">
    <citation type="journal article" date="2015" name="Biotechnol. Biofuels">
        <title>Enhanced degradation of softwood versus hardwood by the white-rot fungus Pycnoporus coccineus.</title>
        <authorList>
            <person name="Couturier M."/>
            <person name="Navarro D."/>
            <person name="Chevret D."/>
            <person name="Henrissat B."/>
            <person name="Piumi F."/>
            <person name="Ruiz-Duenas F.J."/>
            <person name="Martinez A.T."/>
            <person name="Grigoriev I.V."/>
            <person name="Riley R."/>
            <person name="Lipzen A."/>
            <person name="Berrin J.G."/>
            <person name="Master E.R."/>
            <person name="Rosso M.N."/>
        </authorList>
    </citation>
    <scope>NUCLEOTIDE SEQUENCE [LARGE SCALE GENOMIC DNA]</scope>
    <source>
        <strain evidence="1 2">BRFM310</strain>
    </source>
</reference>
<dbReference type="AlphaFoldDB" id="A0A1Y2IQG4"/>
<keyword evidence="2" id="KW-1185">Reference proteome</keyword>
<protein>
    <submittedName>
        <fullName evidence="1">Uncharacterized protein</fullName>
    </submittedName>
</protein>
<accession>A0A1Y2IQG4</accession>
<name>A0A1Y2IQG4_TRAC3</name>
<dbReference type="EMBL" id="KZ084101">
    <property type="protein sequence ID" value="OSD03370.1"/>
    <property type="molecule type" value="Genomic_DNA"/>
</dbReference>
<sequence length="152" mass="17114">MSENVTTYKKARKKLTRIQGAFRERLSRACPLRTDDGTCSAMIDLQCPPFQTRFESLPNRHRQERSSNPMTSIILTRLPRSEGAFVAVTVRDSALAYPTIVAAEGALDIHSLPASHPRRSFSVHVPRRPLRPRRDAVLTSGAWNDGPRTFFP</sequence>
<organism evidence="1 2">
    <name type="scientific">Trametes coccinea (strain BRFM310)</name>
    <name type="common">Pycnoporus coccineus</name>
    <dbReference type="NCBI Taxonomy" id="1353009"/>
    <lineage>
        <taxon>Eukaryota</taxon>
        <taxon>Fungi</taxon>
        <taxon>Dikarya</taxon>
        <taxon>Basidiomycota</taxon>
        <taxon>Agaricomycotina</taxon>
        <taxon>Agaricomycetes</taxon>
        <taxon>Polyporales</taxon>
        <taxon>Polyporaceae</taxon>
        <taxon>Trametes</taxon>
    </lineage>
</organism>
<dbReference type="Proteomes" id="UP000193067">
    <property type="component" value="Unassembled WGS sequence"/>
</dbReference>
<gene>
    <name evidence="1" type="ORF">PYCCODRAFT_268790</name>
</gene>
<evidence type="ECO:0000313" key="1">
    <source>
        <dbReference type="EMBL" id="OSD03370.1"/>
    </source>
</evidence>
<evidence type="ECO:0000313" key="2">
    <source>
        <dbReference type="Proteomes" id="UP000193067"/>
    </source>
</evidence>
<proteinExistence type="predicted"/>